<evidence type="ECO:0000313" key="1">
    <source>
        <dbReference type="EMBL" id="GFP31649.1"/>
    </source>
</evidence>
<comment type="caution">
    <text evidence="1">The sequence shown here is derived from an EMBL/GenBank/DDBJ whole genome shotgun (WGS) entry which is preliminary data.</text>
</comment>
<reference evidence="1 2" key="1">
    <citation type="journal article" date="2020" name="Front. Microbiol.">
        <title>Single-cell genomics of novel Actinobacteria with the Wood-Ljungdahl pathway discovered in a serpentinizing system.</title>
        <authorList>
            <person name="Merino N."/>
            <person name="Kawai M."/>
            <person name="Boyd E.S."/>
            <person name="Colman D.R."/>
            <person name="McGlynn S.E."/>
            <person name="Nealson K.H."/>
            <person name="Kurokawa K."/>
            <person name="Hongoh Y."/>
        </authorList>
    </citation>
    <scope>NUCLEOTIDE SEQUENCE [LARGE SCALE GENOMIC DNA]</scope>
    <source>
        <strain evidence="1 2">S34</strain>
    </source>
</reference>
<dbReference type="AlphaFoldDB" id="A0A6V8PG24"/>
<name>A0A6V8PG24_9ACTN</name>
<accession>A0A6V8PG24</accession>
<sequence length="55" mass="6292">MIQTPHKDKPIAAMNNPKCNSKDKDIIAEAQKAYEFWVSEMDRISSTGKERVVQL</sequence>
<keyword evidence="2" id="KW-1185">Reference proteome</keyword>
<evidence type="ECO:0000313" key="2">
    <source>
        <dbReference type="Proteomes" id="UP000588083"/>
    </source>
</evidence>
<feature type="non-terminal residue" evidence="1">
    <location>
        <position position="55"/>
    </location>
</feature>
<dbReference type="EMBL" id="BLRZ01000478">
    <property type="protein sequence ID" value="GFP31649.1"/>
    <property type="molecule type" value="Genomic_DNA"/>
</dbReference>
<organism evidence="1 2">
    <name type="scientific">Candidatus Hakubella thermalkaliphila</name>
    <dbReference type="NCBI Taxonomy" id="2754717"/>
    <lineage>
        <taxon>Bacteria</taxon>
        <taxon>Bacillati</taxon>
        <taxon>Actinomycetota</taxon>
        <taxon>Actinomycetota incertae sedis</taxon>
        <taxon>Candidatus Hakubellales</taxon>
        <taxon>Candidatus Hakubellaceae</taxon>
        <taxon>Candidatus Hakubella</taxon>
    </lineage>
</organism>
<dbReference type="Proteomes" id="UP000588083">
    <property type="component" value="Unassembled WGS sequence"/>
</dbReference>
<protein>
    <submittedName>
        <fullName evidence="1">Uncharacterized protein</fullName>
    </submittedName>
</protein>
<gene>
    <name evidence="1" type="ORF">HKBW3S34_02570</name>
</gene>
<proteinExistence type="predicted"/>